<keyword evidence="3" id="KW-0472">Membrane</keyword>
<accession>A0A3B1BEU1</accession>
<dbReference type="PANTHER" id="PTHR44227:SF3">
    <property type="entry name" value="PROTEIN O-MANNOSYL-TRANSFERASE TMTC4"/>
    <property type="match status" value="1"/>
</dbReference>
<feature type="transmembrane region" description="Helical" evidence="3">
    <location>
        <begin position="21"/>
        <end position="38"/>
    </location>
</feature>
<feature type="transmembrane region" description="Helical" evidence="3">
    <location>
        <begin position="300"/>
        <end position="318"/>
    </location>
</feature>
<feature type="transmembrane region" description="Helical" evidence="3">
    <location>
        <begin position="50"/>
        <end position="71"/>
    </location>
</feature>
<proteinExistence type="predicted"/>
<evidence type="ECO:0000256" key="2">
    <source>
        <dbReference type="ARBA" id="ARBA00022803"/>
    </source>
</evidence>
<keyword evidence="1" id="KW-0677">Repeat</keyword>
<feature type="transmembrane region" description="Helical" evidence="3">
    <location>
        <begin position="274"/>
        <end position="294"/>
    </location>
</feature>
<dbReference type="PROSITE" id="PS50293">
    <property type="entry name" value="TPR_REGION"/>
    <property type="match status" value="1"/>
</dbReference>
<feature type="transmembrane region" description="Helical" evidence="3">
    <location>
        <begin position="91"/>
        <end position="109"/>
    </location>
</feature>
<organism evidence="4">
    <name type="scientific">hydrothermal vent metagenome</name>
    <dbReference type="NCBI Taxonomy" id="652676"/>
    <lineage>
        <taxon>unclassified sequences</taxon>
        <taxon>metagenomes</taxon>
        <taxon>ecological metagenomes</taxon>
    </lineage>
</organism>
<evidence type="ECO:0000256" key="3">
    <source>
        <dbReference type="SAM" id="Phobius"/>
    </source>
</evidence>
<feature type="transmembrane region" description="Helical" evidence="3">
    <location>
        <begin position="200"/>
        <end position="222"/>
    </location>
</feature>
<name>A0A3B1BEU1_9ZZZZ</name>
<dbReference type="InterPro" id="IPR052346">
    <property type="entry name" value="O-mannosyl-transferase_TMTC"/>
</dbReference>
<keyword evidence="3" id="KW-1133">Transmembrane helix</keyword>
<dbReference type="EMBL" id="UOFZ01000074">
    <property type="protein sequence ID" value="VAX12941.1"/>
    <property type="molecule type" value="Genomic_DNA"/>
</dbReference>
<gene>
    <name evidence="4" type="ORF">MNBD_GAMMA24-1057</name>
</gene>
<dbReference type="PANTHER" id="PTHR44227">
    <property type="match status" value="1"/>
</dbReference>
<keyword evidence="3" id="KW-0812">Transmembrane</keyword>
<dbReference type="Pfam" id="PF13181">
    <property type="entry name" value="TPR_8"/>
    <property type="match status" value="1"/>
</dbReference>
<dbReference type="InterPro" id="IPR011990">
    <property type="entry name" value="TPR-like_helical_dom_sf"/>
</dbReference>
<evidence type="ECO:0000256" key="1">
    <source>
        <dbReference type="ARBA" id="ARBA00022737"/>
    </source>
</evidence>
<dbReference type="InterPro" id="IPR019734">
    <property type="entry name" value="TPR_rpt"/>
</dbReference>
<feature type="transmembrane region" description="Helical" evidence="3">
    <location>
        <begin position="115"/>
        <end position="135"/>
    </location>
</feature>
<dbReference type="SUPFAM" id="SSF48452">
    <property type="entry name" value="TPR-like"/>
    <property type="match status" value="1"/>
</dbReference>
<feature type="transmembrane region" description="Helical" evidence="3">
    <location>
        <begin position="330"/>
        <end position="349"/>
    </location>
</feature>
<dbReference type="Gene3D" id="1.25.40.10">
    <property type="entry name" value="Tetratricopeptide repeat domain"/>
    <property type="match status" value="2"/>
</dbReference>
<dbReference type="AlphaFoldDB" id="A0A3B1BEU1"/>
<keyword evidence="2" id="KW-0802">TPR repeat</keyword>
<protein>
    <submittedName>
        <fullName evidence="4">Uncharacterized protein</fullName>
    </submittedName>
</protein>
<evidence type="ECO:0000313" key="4">
    <source>
        <dbReference type="EMBL" id="VAX12941.1"/>
    </source>
</evidence>
<reference evidence="4" key="1">
    <citation type="submission" date="2018-06" db="EMBL/GenBank/DDBJ databases">
        <authorList>
            <person name="Zhirakovskaya E."/>
        </authorList>
    </citation>
    <scope>NUCLEOTIDE SEQUENCE</scope>
</reference>
<feature type="transmembrane region" description="Helical" evidence="3">
    <location>
        <begin position="242"/>
        <end position="262"/>
    </location>
</feature>
<dbReference type="SMART" id="SM00028">
    <property type="entry name" value="TPR"/>
    <property type="match status" value="3"/>
</dbReference>
<feature type="transmembrane region" description="Helical" evidence="3">
    <location>
        <begin position="355"/>
        <end position="373"/>
    </location>
</feature>
<sequence>MHAQDLSFSTLHEAANSLSSGILGRPIAAISFALNYYFSDGANNPYGFKLFNVVIHTLNGLLIFWFVRLVFLRLQAHPARPLENLTQPNAITLLAGLTALLWVCHPIQLTSVLYIVQRMTSLAALFMLLALIAYLKARTTQQARTRWIWFTTIPFSGVLALLSKETGFLLPLYILVLELVLFPTAFPWKYWPKLTRAPRWLILISISLLAVLLIVAALRYSLPAYASRDFTLMERLLTETRVLVFYIGQIFIPRLSSFGLYHDDFAISHTLLQPWTTLPAVVSIAALLLLALLTLRRQPLLSLGLLWFFASHALESTVYPFELIYEHRNYLASLGIILIIIQFLLWLHAEYKDKRIWLLIPTLILVFAISTTIRSYQWRNLPSLLVAHVENHPESPRAWAALSNVYVEKGNYTEAIASLQRASSLDPHEPGYPVKIYMNMQLIKLTPPQSLLKQIDDTIRYNPNSILLSNLFHSMNKCIASNCKEIQAIMEKWNRVVLQVSNLAQYRYFLGSNLAVQGRFNEALQQLDISIKLSPNHISPYISKIEVYLAQGKLKQARKTYSKLRLVSIKLFGILTDKVLETRDRISSYKDKRKSTL</sequence>
<dbReference type="PROSITE" id="PS50005">
    <property type="entry name" value="TPR"/>
    <property type="match status" value="2"/>
</dbReference>